<name>A0A3L6TSL0_PANMI</name>
<dbReference type="InterPro" id="IPR011515">
    <property type="entry name" value="Shugoshin_C"/>
</dbReference>
<evidence type="ECO:0000259" key="4">
    <source>
        <dbReference type="Pfam" id="PF07557"/>
    </source>
</evidence>
<dbReference type="GO" id="GO:0000775">
    <property type="term" value="C:chromosome, centromeric region"/>
    <property type="evidence" value="ECO:0007669"/>
    <property type="project" value="InterPro"/>
</dbReference>
<keyword evidence="6" id="KW-1185">Reference proteome</keyword>
<dbReference type="STRING" id="4540.A0A3L6TSL0"/>
<accession>A0A3L6TSL0</accession>
<gene>
    <name evidence="5" type="ORF">C2845_PM01G40900</name>
</gene>
<feature type="region of interest" description="Disordered" evidence="3">
    <location>
        <begin position="1"/>
        <end position="22"/>
    </location>
</feature>
<feature type="region of interest" description="Disordered" evidence="3">
    <location>
        <begin position="286"/>
        <end position="320"/>
    </location>
</feature>
<reference evidence="6" key="1">
    <citation type="journal article" date="2019" name="Nat. Commun.">
        <title>The genome of broomcorn millet.</title>
        <authorList>
            <person name="Zou C."/>
            <person name="Miki D."/>
            <person name="Li D."/>
            <person name="Tang Q."/>
            <person name="Xiao L."/>
            <person name="Rajput S."/>
            <person name="Deng P."/>
            <person name="Jia W."/>
            <person name="Huang R."/>
            <person name="Zhang M."/>
            <person name="Sun Y."/>
            <person name="Hu J."/>
            <person name="Fu X."/>
            <person name="Schnable P.S."/>
            <person name="Li F."/>
            <person name="Zhang H."/>
            <person name="Feng B."/>
            <person name="Zhu X."/>
            <person name="Liu R."/>
            <person name="Schnable J.C."/>
            <person name="Zhu J.-K."/>
            <person name="Zhang H."/>
        </authorList>
    </citation>
    <scope>NUCLEOTIDE SEQUENCE [LARGE SCALE GENOMIC DNA]</scope>
</reference>
<dbReference type="EMBL" id="PQIB02000001">
    <property type="protein sequence ID" value="RLN43269.1"/>
    <property type="molecule type" value="Genomic_DNA"/>
</dbReference>
<dbReference type="InterPro" id="IPR044693">
    <property type="entry name" value="SGO_plant"/>
</dbReference>
<dbReference type="Pfam" id="PF07557">
    <property type="entry name" value="Shugoshin_C"/>
    <property type="match status" value="1"/>
</dbReference>
<feature type="region of interest" description="Disordered" evidence="3">
    <location>
        <begin position="177"/>
        <end position="269"/>
    </location>
</feature>
<dbReference type="PANTHER" id="PTHR34373:SF9">
    <property type="entry name" value="SHUGOSHIN 2"/>
    <property type="match status" value="1"/>
</dbReference>
<dbReference type="OrthoDB" id="770508at2759"/>
<dbReference type="GO" id="GO:0005634">
    <property type="term" value="C:nucleus"/>
    <property type="evidence" value="ECO:0007669"/>
    <property type="project" value="InterPro"/>
</dbReference>
<protein>
    <submittedName>
        <fullName evidence="5">Shugoshin-1</fullName>
    </submittedName>
</protein>
<dbReference type="Proteomes" id="UP000275267">
    <property type="component" value="Unassembled WGS sequence"/>
</dbReference>
<dbReference type="AlphaFoldDB" id="A0A3L6TSL0"/>
<evidence type="ECO:0000313" key="5">
    <source>
        <dbReference type="EMBL" id="RLN43269.1"/>
    </source>
</evidence>
<comment type="similarity">
    <text evidence="1">Belongs to the shugoshin family.</text>
</comment>
<proteinExistence type="inferred from homology"/>
<keyword evidence="2" id="KW-0159">Chromosome partition</keyword>
<evidence type="ECO:0000256" key="2">
    <source>
        <dbReference type="ARBA" id="ARBA00022829"/>
    </source>
</evidence>
<feature type="domain" description="Shugoshin C-terminal" evidence="4">
    <location>
        <begin position="310"/>
        <end position="334"/>
    </location>
</feature>
<sequence>MEVEAPVLAPQPAVSAPAASPAKKALAAAPTSALKTRAARRKTLCDITNLSRREPAEVPDESACPAAAAGAGGGEKLAQLENADLVSLIAERDEIIQMSGIEIQKLRLANWELARTDSQMMTELNLGRNRMQWIVHNMFSKNLSPDFFSLKLKALQHELACSRAALKAKTSELEDVKKAMQRRTIHTQRTQHQGPDKAAQTKDGDVVDPEPASEATRAGSIQWSGNASRKRMLRSRSLGPAASTKLSLPKDKETSQRRKSMRVPQPSARSEDLFEIEDVQVAIGSCKIDPDTGSGSERAGHQFLRRSSLGRPLRQARERVTSYKELPLHVKLRRP</sequence>
<organism evidence="5 6">
    <name type="scientific">Panicum miliaceum</name>
    <name type="common">Proso millet</name>
    <name type="synonym">Broomcorn millet</name>
    <dbReference type="NCBI Taxonomy" id="4540"/>
    <lineage>
        <taxon>Eukaryota</taxon>
        <taxon>Viridiplantae</taxon>
        <taxon>Streptophyta</taxon>
        <taxon>Embryophyta</taxon>
        <taxon>Tracheophyta</taxon>
        <taxon>Spermatophyta</taxon>
        <taxon>Magnoliopsida</taxon>
        <taxon>Liliopsida</taxon>
        <taxon>Poales</taxon>
        <taxon>Poaceae</taxon>
        <taxon>PACMAD clade</taxon>
        <taxon>Panicoideae</taxon>
        <taxon>Panicodae</taxon>
        <taxon>Paniceae</taxon>
        <taxon>Panicinae</taxon>
        <taxon>Panicum</taxon>
        <taxon>Panicum sect. Panicum</taxon>
    </lineage>
</organism>
<dbReference type="GO" id="GO:0034090">
    <property type="term" value="P:maintenance of meiotic sister chromatid cohesion"/>
    <property type="evidence" value="ECO:0007669"/>
    <property type="project" value="InterPro"/>
</dbReference>
<evidence type="ECO:0000256" key="1">
    <source>
        <dbReference type="ARBA" id="ARBA00010845"/>
    </source>
</evidence>
<comment type="caution">
    <text evidence="5">The sequence shown here is derived from an EMBL/GenBank/DDBJ whole genome shotgun (WGS) entry which is preliminary data.</text>
</comment>
<evidence type="ECO:0000313" key="6">
    <source>
        <dbReference type="Proteomes" id="UP000275267"/>
    </source>
</evidence>
<dbReference type="PANTHER" id="PTHR34373">
    <property type="entry name" value="SHUGOSHIN 2"/>
    <property type="match status" value="1"/>
</dbReference>
<dbReference type="GO" id="GO:0045144">
    <property type="term" value="P:meiotic sister chromatid segregation"/>
    <property type="evidence" value="ECO:0007669"/>
    <property type="project" value="InterPro"/>
</dbReference>
<evidence type="ECO:0000256" key="3">
    <source>
        <dbReference type="SAM" id="MobiDB-lite"/>
    </source>
</evidence>